<dbReference type="Gene3D" id="1.10.8.270">
    <property type="entry name" value="putative rabgap domain of human tbc1 domain family member 14 like domains"/>
    <property type="match status" value="1"/>
</dbReference>
<dbReference type="Proteomes" id="UP000192578">
    <property type="component" value="Unassembled WGS sequence"/>
</dbReference>
<comment type="caution">
    <text evidence="10">The sequence shown here is derived from an EMBL/GenBank/DDBJ whole genome shotgun (WGS) entry which is preliminary data.</text>
</comment>
<dbReference type="OrthoDB" id="10263206at2759"/>
<gene>
    <name evidence="10" type="ORF">BV898_04283</name>
</gene>
<dbReference type="InterPro" id="IPR035969">
    <property type="entry name" value="Rab-GAP_TBC_sf"/>
</dbReference>
<sequence length="406" mass="46949">MAFAGRSVELKRILESENIGLKEFREACFQGLDEAGLRPKCWRILLNCLPPQPARWSETLASQRKSYQQWVQELIIYPGEGQDDEEQRHDITQDDHPLNPNPQSNWSAYFKDNEVLLQIDKDARRLYPDMCFFQRPTDYPVKMDASGNITAAEYLRKRIDRCVLKSAAVVKNRSGGWNISGVSRKRTEYENLSESEEAHWEVVERLLFIYAKLNPGQAYVQGMNEIIGPIYYTFSTDKDETFREHAEADTFLCFTNLMGEIRDRFIKHLDESASGIVSSMNNLMDLLKSTDHVLWTCLEGMDLKPQYYSFRWLTLMLSQEFALPEVLRLWDSLFADAERFDFLLYICCSMLVLIRDQLLEGDFATSMKLLQNYPNPDIHKILVKATQLRKSRQIATGGSVTGIMIG</sequence>
<evidence type="ECO:0000256" key="4">
    <source>
        <dbReference type="ARBA" id="ARBA00022490"/>
    </source>
</evidence>
<feature type="domain" description="Rab-GAP TBC" evidence="9">
    <location>
        <begin position="32"/>
        <end position="337"/>
    </location>
</feature>
<evidence type="ECO:0000256" key="8">
    <source>
        <dbReference type="ARBA" id="ARBA00067477"/>
    </source>
</evidence>
<proteinExistence type="predicted"/>
<comment type="function">
    <text evidence="6">Acts as a GTPase-activating protein for RAB35. Together with RAB35 may be involved in regulation of insulin-induced glucose transporter SLC2A4/GLUT4 translocation to the plasma membrane in adipocytes.</text>
</comment>
<dbReference type="SUPFAM" id="SSF47923">
    <property type="entry name" value="Ypt/Rab-GAP domain of gyp1p"/>
    <property type="match status" value="2"/>
</dbReference>
<organism evidence="10 11">
    <name type="scientific">Hypsibius exemplaris</name>
    <name type="common">Freshwater tardigrade</name>
    <dbReference type="NCBI Taxonomy" id="2072580"/>
    <lineage>
        <taxon>Eukaryota</taxon>
        <taxon>Metazoa</taxon>
        <taxon>Ecdysozoa</taxon>
        <taxon>Tardigrada</taxon>
        <taxon>Eutardigrada</taxon>
        <taxon>Parachela</taxon>
        <taxon>Hypsibioidea</taxon>
        <taxon>Hypsibiidae</taxon>
        <taxon>Hypsibius</taxon>
    </lineage>
</organism>
<dbReference type="PANTHER" id="PTHR22957">
    <property type="entry name" value="TBC1 DOMAIN FAMILY MEMBER GTPASE-ACTIVATING PROTEIN"/>
    <property type="match status" value="1"/>
</dbReference>
<evidence type="ECO:0000256" key="7">
    <source>
        <dbReference type="ARBA" id="ARBA00064536"/>
    </source>
</evidence>
<dbReference type="FunFam" id="1.10.8.270:FF:000019">
    <property type="entry name" value="TBC1 domain family member 13"/>
    <property type="match status" value="1"/>
</dbReference>
<dbReference type="GO" id="GO:0016020">
    <property type="term" value="C:membrane"/>
    <property type="evidence" value="ECO:0007669"/>
    <property type="project" value="UniProtKB-SubCell"/>
</dbReference>
<dbReference type="Gene3D" id="1.10.472.80">
    <property type="entry name" value="Ypt/Rab-GAP domain of gyp1p, domain 3"/>
    <property type="match status" value="1"/>
</dbReference>
<protein>
    <recommendedName>
        <fullName evidence="8">TBC1 domain family member 13</fullName>
    </recommendedName>
</protein>
<dbReference type="GO" id="GO:0006886">
    <property type="term" value="P:intracellular protein transport"/>
    <property type="evidence" value="ECO:0007669"/>
    <property type="project" value="TreeGrafter"/>
</dbReference>
<evidence type="ECO:0000259" key="9">
    <source>
        <dbReference type="PROSITE" id="PS50086"/>
    </source>
</evidence>
<dbReference type="PROSITE" id="PS50086">
    <property type="entry name" value="TBC_RABGAP"/>
    <property type="match status" value="1"/>
</dbReference>
<evidence type="ECO:0000256" key="6">
    <source>
        <dbReference type="ARBA" id="ARBA00059763"/>
    </source>
</evidence>
<comment type="subcellular location">
    <subcellularLocation>
        <location evidence="2">Cytoplasm</location>
    </subcellularLocation>
    <subcellularLocation>
        <location evidence="1">Membrane</location>
    </subcellularLocation>
</comment>
<evidence type="ECO:0000256" key="3">
    <source>
        <dbReference type="ARBA" id="ARBA00022468"/>
    </source>
</evidence>
<keyword evidence="3" id="KW-0343">GTPase activation</keyword>
<keyword evidence="11" id="KW-1185">Reference proteome</keyword>
<comment type="subunit">
    <text evidence="7">Interacts with RAB1A and RAB10; in a GTP-dependent manner.</text>
</comment>
<keyword evidence="5" id="KW-0472">Membrane</keyword>
<evidence type="ECO:0000256" key="1">
    <source>
        <dbReference type="ARBA" id="ARBA00004370"/>
    </source>
</evidence>
<reference evidence="11" key="1">
    <citation type="submission" date="2017-01" db="EMBL/GenBank/DDBJ databases">
        <title>Comparative genomics of anhydrobiosis in the tardigrade Hypsibius dujardini.</title>
        <authorList>
            <person name="Yoshida Y."/>
            <person name="Koutsovoulos G."/>
            <person name="Laetsch D."/>
            <person name="Stevens L."/>
            <person name="Kumar S."/>
            <person name="Horikawa D."/>
            <person name="Ishino K."/>
            <person name="Komine S."/>
            <person name="Tomita M."/>
            <person name="Blaxter M."/>
            <person name="Arakawa K."/>
        </authorList>
    </citation>
    <scope>NUCLEOTIDE SEQUENCE [LARGE SCALE GENOMIC DNA]</scope>
    <source>
        <strain evidence="11">Z151</strain>
    </source>
</reference>
<dbReference type="PANTHER" id="PTHR22957:SF27">
    <property type="entry name" value="TBC1 DOMAIN FAMILY MEMBER 13"/>
    <property type="match status" value="1"/>
</dbReference>
<dbReference type="GO" id="GO:0005737">
    <property type="term" value="C:cytoplasm"/>
    <property type="evidence" value="ECO:0007669"/>
    <property type="project" value="UniProtKB-SubCell"/>
</dbReference>
<dbReference type="Pfam" id="PF00566">
    <property type="entry name" value="RabGAP-TBC"/>
    <property type="match status" value="1"/>
</dbReference>
<dbReference type="SMART" id="SM00164">
    <property type="entry name" value="TBC"/>
    <property type="match status" value="1"/>
</dbReference>
<evidence type="ECO:0000256" key="5">
    <source>
        <dbReference type="ARBA" id="ARBA00023136"/>
    </source>
</evidence>
<evidence type="ECO:0000313" key="10">
    <source>
        <dbReference type="EMBL" id="OQV21704.1"/>
    </source>
</evidence>
<evidence type="ECO:0000313" key="11">
    <source>
        <dbReference type="Proteomes" id="UP000192578"/>
    </source>
</evidence>
<dbReference type="FunFam" id="1.10.472.80:FF:000009">
    <property type="entry name" value="TBC1 domain family member 13"/>
    <property type="match status" value="1"/>
</dbReference>
<dbReference type="InterPro" id="IPR000195">
    <property type="entry name" value="Rab-GAP-TBC_dom"/>
</dbReference>
<evidence type="ECO:0000256" key="2">
    <source>
        <dbReference type="ARBA" id="ARBA00004496"/>
    </source>
</evidence>
<dbReference type="GO" id="GO:0005096">
    <property type="term" value="F:GTPase activator activity"/>
    <property type="evidence" value="ECO:0007669"/>
    <property type="project" value="UniProtKB-KW"/>
</dbReference>
<keyword evidence="4" id="KW-0963">Cytoplasm</keyword>
<accession>A0A1W0X2X8</accession>
<name>A0A1W0X2X8_HYPEX</name>
<dbReference type="EMBL" id="MTYJ01000021">
    <property type="protein sequence ID" value="OQV21704.1"/>
    <property type="molecule type" value="Genomic_DNA"/>
</dbReference>
<dbReference type="AlphaFoldDB" id="A0A1W0X2X8"/>